<gene>
    <name evidence="1" type="ORF">S06H3_06755</name>
</gene>
<sequence length="75" mass="8532">MQIIDMMDLAISWLNPKFNPESSSGRNPKQSLNSKPQCSKQLTSMTFFCIEFCIWLICPALFKKVLGSALDLEFV</sequence>
<proteinExistence type="predicted"/>
<accession>X1KM41</accession>
<name>X1KM41_9ZZZZ</name>
<protein>
    <submittedName>
        <fullName evidence="1">Uncharacterized protein</fullName>
    </submittedName>
</protein>
<organism evidence="1">
    <name type="scientific">marine sediment metagenome</name>
    <dbReference type="NCBI Taxonomy" id="412755"/>
    <lineage>
        <taxon>unclassified sequences</taxon>
        <taxon>metagenomes</taxon>
        <taxon>ecological metagenomes</taxon>
    </lineage>
</organism>
<dbReference type="AlphaFoldDB" id="X1KM41"/>
<evidence type="ECO:0000313" key="1">
    <source>
        <dbReference type="EMBL" id="GAH94675.1"/>
    </source>
</evidence>
<comment type="caution">
    <text evidence="1">The sequence shown here is derived from an EMBL/GenBank/DDBJ whole genome shotgun (WGS) entry which is preliminary data.</text>
</comment>
<dbReference type="EMBL" id="BARV01002661">
    <property type="protein sequence ID" value="GAH94675.1"/>
    <property type="molecule type" value="Genomic_DNA"/>
</dbReference>
<reference evidence="1" key="1">
    <citation type="journal article" date="2014" name="Front. Microbiol.">
        <title>High frequency of phylogenetically diverse reductive dehalogenase-homologous genes in deep subseafloor sedimentary metagenomes.</title>
        <authorList>
            <person name="Kawai M."/>
            <person name="Futagami T."/>
            <person name="Toyoda A."/>
            <person name="Takaki Y."/>
            <person name="Nishi S."/>
            <person name="Hori S."/>
            <person name="Arai W."/>
            <person name="Tsubouchi T."/>
            <person name="Morono Y."/>
            <person name="Uchiyama I."/>
            <person name="Ito T."/>
            <person name="Fujiyama A."/>
            <person name="Inagaki F."/>
            <person name="Takami H."/>
        </authorList>
    </citation>
    <scope>NUCLEOTIDE SEQUENCE</scope>
    <source>
        <strain evidence="1">Expedition CK06-06</strain>
    </source>
</reference>